<dbReference type="PANTHER" id="PTHR32194">
    <property type="entry name" value="METALLOPROTEASE TLDD"/>
    <property type="match status" value="1"/>
</dbReference>
<gene>
    <name evidence="5" type="ORF">DMAD_10200</name>
</gene>
<evidence type="ECO:0000313" key="5">
    <source>
        <dbReference type="EMBL" id="BFF92060.1"/>
    </source>
</evidence>
<dbReference type="InterPro" id="IPR001353">
    <property type="entry name" value="Proteasome_sua/b"/>
</dbReference>
<evidence type="ECO:0000256" key="3">
    <source>
        <dbReference type="ARBA" id="ARBA00022942"/>
    </source>
</evidence>
<dbReference type="GO" id="GO:0005839">
    <property type="term" value="C:proteasome core complex"/>
    <property type="evidence" value="ECO:0007669"/>
    <property type="project" value="InterPro"/>
</dbReference>
<dbReference type="Proteomes" id="UP001500889">
    <property type="component" value="Chromosome O"/>
</dbReference>
<evidence type="ECO:0000256" key="2">
    <source>
        <dbReference type="ARBA" id="ARBA00022490"/>
    </source>
</evidence>
<reference evidence="5 6" key="1">
    <citation type="submission" date="2024-02" db="EMBL/GenBank/DDBJ databases">
        <title>A chromosome-level genome assembly of Drosophila madeirensis, a fruit fly species endemic to Madeira island.</title>
        <authorList>
            <person name="Tomihara K."/>
            <person name="Llopart A."/>
            <person name="Yamamoto D."/>
        </authorList>
    </citation>
    <scope>NUCLEOTIDE SEQUENCE [LARGE SCALE GENOMIC DNA]</scope>
    <source>
        <strain evidence="5 6">RF1</strain>
    </source>
</reference>
<comment type="subcellular location">
    <subcellularLocation>
        <location evidence="1">Nucleus</location>
    </subcellularLocation>
</comment>
<organism evidence="5 6">
    <name type="scientific">Drosophila madeirensis</name>
    <name type="common">Fruit fly</name>
    <dbReference type="NCBI Taxonomy" id="30013"/>
    <lineage>
        <taxon>Eukaryota</taxon>
        <taxon>Metazoa</taxon>
        <taxon>Ecdysozoa</taxon>
        <taxon>Arthropoda</taxon>
        <taxon>Hexapoda</taxon>
        <taxon>Insecta</taxon>
        <taxon>Pterygota</taxon>
        <taxon>Neoptera</taxon>
        <taxon>Endopterygota</taxon>
        <taxon>Diptera</taxon>
        <taxon>Brachycera</taxon>
        <taxon>Muscomorpha</taxon>
        <taxon>Ephydroidea</taxon>
        <taxon>Drosophilidae</taxon>
        <taxon>Drosophila</taxon>
        <taxon>Sophophora</taxon>
    </lineage>
</organism>
<dbReference type="PANTHER" id="PTHR32194:SF2">
    <property type="entry name" value="PROTEASOME SUBUNIT BETA TYPE-1"/>
    <property type="match status" value="1"/>
</dbReference>
<sequence>MDTILAIKGKDFVLLSANIGTGKGLLMLDQDKSKIERISDYSMIAAAGEGGDPQRFVNFIAGHSELQRVQHNGLDMPVNSIAHFAGKQICASVMENLNYKVSALIAGWGPLVGPQLHQIDEFGGLMSVPYSGQGLGLALFNSIFKKYYSPDIDEPTAYKVLKKCVAAAHERLAVNMRNFEVFAVKENGITKLTTIDADSLKTAPH</sequence>
<evidence type="ECO:0000256" key="1">
    <source>
        <dbReference type="ARBA" id="ARBA00004123"/>
    </source>
</evidence>
<accession>A0AAU9F8Q5</accession>
<dbReference type="Gene3D" id="3.60.20.10">
    <property type="entry name" value="Glutamine Phosphoribosylpyrophosphate, subunit 1, domain 1"/>
    <property type="match status" value="1"/>
</dbReference>
<comment type="subunit">
    <text evidence="4">The 26S proteasome consists of a 20S proteasome core and two 19S regulatory subunits. The 20S proteasome core is composed of 28 subunits that are arranged in four stacked rings, resulting in a barrel-shaped structure. The two end rings are each formed by seven alpha subunits, and the two central rings are each formed by seven beta subunits. The catalytic chamber with the active sites is on the inside of the barrel.</text>
</comment>
<dbReference type="GO" id="GO:0005737">
    <property type="term" value="C:cytoplasm"/>
    <property type="evidence" value="ECO:0007669"/>
    <property type="project" value="TreeGrafter"/>
</dbReference>
<dbReference type="EMBL" id="AP029263">
    <property type="protein sequence ID" value="BFF92060.1"/>
    <property type="molecule type" value="Genomic_DNA"/>
</dbReference>
<dbReference type="GO" id="GO:0051603">
    <property type="term" value="P:proteolysis involved in protein catabolic process"/>
    <property type="evidence" value="ECO:0007669"/>
    <property type="project" value="InterPro"/>
</dbReference>
<dbReference type="GO" id="GO:0005634">
    <property type="term" value="C:nucleus"/>
    <property type="evidence" value="ECO:0007669"/>
    <property type="project" value="UniProtKB-SubCell"/>
</dbReference>
<dbReference type="InterPro" id="IPR023333">
    <property type="entry name" value="Proteasome_suB-type"/>
</dbReference>
<dbReference type="Pfam" id="PF00227">
    <property type="entry name" value="Proteasome"/>
    <property type="match status" value="1"/>
</dbReference>
<evidence type="ECO:0000313" key="6">
    <source>
        <dbReference type="Proteomes" id="UP001500889"/>
    </source>
</evidence>
<evidence type="ECO:0000256" key="4">
    <source>
        <dbReference type="ARBA" id="ARBA00026071"/>
    </source>
</evidence>
<keyword evidence="3 5" id="KW-0647">Proteasome</keyword>
<proteinExistence type="predicted"/>
<dbReference type="SUPFAM" id="SSF56235">
    <property type="entry name" value="N-terminal nucleophile aminohydrolases (Ntn hydrolases)"/>
    <property type="match status" value="1"/>
</dbReference>
<protein>
    <submittedName>
        <fullName evidence="5">Probable proteasome subunit beta type-2</fullName>
    </submittedName>
</protein>
<keyword evidence="2" id="KW-0963">Cytoplasm</keyword>
<dbReference type="InterPro" id="IPR029055">
    <property type="entry name" value="Ntn_hydrolases_N"/>
</dbReference>
<keyword evidence="6" id="KW-1185">Reference proteome</keyword>
<name>A0AAU9F8Q5_DROMD</name>
<dbReference type="AlphaFoldDB" id="A0AAU9F8Q5"/>